<dbReference type="Gene3D" id="3.40.190.10">
    <property type="entry name" value="Periplasmic binding protein-like II"/>
    <property type="match status" value="2"/>
</dbReference>
<evidence type="ECO:0000256" key="3">
    <source>
        <dbReference type="ARBA" id="ARBA00022729"/>
    </source>
</evidence>
<keyword evidence="3" id="KW-0732">Signal</keyword>
<evidence type="ECO:0000313" key="7">
    <source>
        <dbReference type="Proteomes" id="UP000001549"/>
    </source>
</evidence>
<keyword evidence="7" id="KW-1185">Reference proteome</keyword>
<feature type="compositionally biased region" description="Pro residues" evidence="4">
    <location>
        <begin position="72"/>
        <end position="82"/>
    </location>
</feature>
<dbReference type="SUPFAM" id="SSF53850">
    <property type="entry name" value="Periplasmic binding protein-like II"/>
    <property type="match status" value="1"/>
</dbReference>
<dbReference type="PANTHER" id="PTHR30085:SF6">
    <property type="entry name" value="ABC TRANSPORTER GLUTAMINE-BINDING PROTEIN GLNH"/>
    <property type="match status" value="1"/>
</dbReference>
<sequence>MARGSDLAPEAREGEGAAHRGSGGGRALLAGLVACGSIGAGLPDAARPLPPRATSAATAAPTGGANPGAPAASPPSPAPPPASCGNPTATWRPPSPMPAPGSVPTTPALRRIFDRGYLIVGVRPDTPPFGSVNPDTGEFEGFDVDIANLVGRWLFGAPRHVRFRAITAAQRLPLVAQGEIDLSTGSLTATCDRLLEVDFATVYYMTATGLLVSRDSNYHSLADLGGRKVCAASGTTSLQAIENEPSHPIPYPVSNVADCLIALQDGEVEGIVNDEMVLAGLAAQDPRTHVVNADRFDQPITAGVSKDNPDLTAFVNGVLERAFADGTWAQIFDRWLDRTVPAPPTPVYRN</sequence>
<accession>F8B5S1</accession>
<reference evidence="6 7" key="1">
    <citation type="submission" date="2011-05" db="EMBL/GenBank/DDBJ databases">
        <title>Complete sequence of chromosome of Frankia symbiont of Datisca glomerata.</title>
        <authorList>
            <consortium name="US DOE Joint Genome Institute"/>
            <person name="Lucas S."/>
            <person name="Han J."/>
            <person name="Lapidus A."/>
            <person name="Cheng J.-F."/>
            <person name="Goodwin L."/>
            <person name="Pitluck S."/>
            <person name="Peters L."/>
            <person name="Mikhailova N."/>
            <person name="Chertkov O."/>
            <person name="Teshima H."/>
            <person name="Han C."/>
            <person name="Tapia R."/>
            <person name="Land M."/>
            <person name="Hauser L."/>
            <person name="Kyrpides N."/>
            <person name="Ivanova N."/>
            <person name="Pagani I."/>
            <person name="Berry A."/>
            <person name="Pawlowski K."/>
            <person name="Persson T."/>
            <person name="Vanden Heuvel B."/>
            <person name="Benson D."/>
            <person name="Woyke T."/>
        </authorList>
    </citation>
    <scope>NUCLEOTIDE SEQUENCE [LARGE SCALE GENOMIC DNA]</scope>
    <source>
        <strain evidence="7">4085684</strain>
    </source>
</reference>
<dbReference type="Proteomes" id="UP000001549">
    <property type="component" value="Chromosome"/>
</dbReference>
<gene>
    <name evidence="6" type="ordered locus">FsymDg_2823</name>
</gene>
<dbReference type="PANTHER" id="PTHR30085">
    <property type="entry name" value="AMINO ACID ABC TRANSPORTER PERMEASE"/>
    <property type="match status" value="1"/>
</dbReference>
<evidence type="ECO:0000256" key="4">
    <source>
        <dbReference type="SAM" id="MobiDB-lite"/>
    </source>
</evidence>
<dbReference type="InterPro" id="IPR051455">
    <property type="entry name" value="Bact_solute-bind_prot3"/>
</dbReference>
<name>F8B5S1_9ACTN</name>
<evidence type="ECO:0000256" key="1">
    <source>
        <dbReference type="ARBA" id="ARBA00010333"/>
    </source>
</evidence>
<feature type="region of interest" description="Disordered" evidence="4">
    <location>
        <begin position="46"/>
        <end position="106"/>
    </location>
</feature>
<protein>
    <submittedName>
        <fullName evidence="6">ABC-type transporter, periplasmic subunit family 3</fullName>
    </submittedName>
</protein>
<dbReference type="GO" id="GO:0006865">
    <property type="term" value="P:amino acid transport"/>
    <property type="evidence" value="ECO:0007669"/>
    <property type="project" value="TreeGrafter"/>
</dbReference>
<comment type="similarity">
    <text evidence="1">Belongs to the bacterial solute-binding protein 3 family.</text>
</comment>
<feature type="compositionally biased region" description="Low complexity" evidence="4">
    <location>
        <begin position="46"/>
        <end position="71"/>
    </location>
</feature>
<organism evidence="6 7">
    <name type="scientific">Candidatus Protofrankia datiscae</name>
    <dbReference type="NCBI Taxonomy" id="2716812"/>
    <lineage>
        <taxon>Bacteria</taxon>
        <taxon>Bacillati</taxon>
        <taxon>Actinomycetota</taxon>
        <taxon>Actinomycetes</taxon>
        <taxon>Frankiales</taxon>
        <taxon>Frankiaceae</taxon>
        <taxon>Protofrankia</taxon>
    </lineage>
</organism>
<feature type="compositionally biased region" description="Basic and acidic residues" evidence="4">
    <location>
        <begin position="9"/>
        <end position="18"/>
    </location>
</feature>
<dbReference type="HOGENOM" id="CLU_019602_18_4_11"/>
<proteinExistence type="inferred from homology"/>
<dbReference type="eggNOG" id="COG0834">
    <property type="taxonomic scope" value="Bacteria"/>
</dbReference>
<dbReference type="Pfam" id="PF00497">
    <property type="entry name" value="SBP_bac_3"/>
    <property type="match status" value="1"/>
</dbReference>
<dbReference type="CDD" id="cd13690">
    <property type="entry name" value="PBP2_GluB"/>
    <property type="match status" value="1"/>
</dbReference>
<evidence type="ECO:0000259" key="5">
    <source>
        <dbReference type="SMART" id="SM00062"/>
    </source>
</evidence>
<dbReference type="EMBL" id="CP002801">
    <property type="protein sequence ID" value="AEH10159.1"/>
    <property type="molecule type" value="Genomic_DNA"/>
</dbReference>
<evidence type="ECO:0000313" key="6">
    <source>
        <dbReference type="EMBL" id="AEH10159.1"/>
    </source>
</evidence>
<dbReference type="SMART" id="SM00062">
    <property type="entry name" value="PBPb"/>
    <property type="match status" value="1"/>
</dbReference>
<dbReference type="KEGG" id="fsy:FsymDg_2823"/>
<feature type="domain" description="Solute-binding protein family 3/N-terminal" evidence="5">
    <location>
        <begin position="117"/>
        <end position="339"/>
    </location>
</feature>
<dbReference type="RefSeq" id="WP_013874066.1">
    <property type="nucleotide sequence ID" value="NC_015656.1"/>
</dbReference>
<dbReference type="GO" id="GO:0005576">
    <property type="term" value="C:extracellular region"/>
    <property type="evidence" value="ECO:0007669"/>
    <property type="project" value="TreeGrafter"/>
</dbReference>
<keyword evidence="2" id="KW-0813">Transport</keyword>
<evidence type="ECO:0000256" key="2">
    <source>
        <dbReference type="ARBA" id="ARBA00022448"/>
    </source>
</evidence>
<feature type="region of interest" description="Disordered" evidence="4">
    <location>
        <begin position="1"/>
        <end position="25"/>
    </location>
</feature>
<dbReference type="InterPro" id="IPR001638">
    <property type="entry name" value="Solute-binding_3/MltF_N"/>
</dbReference>
<dbReference type="GO" id="GO:0030288">
    <property type="term" value="C:outer membrane-bounded periplasmic space"/>
    <property type="evidence" value="ECO:0007669"/>
    <property type="project" value="TreeGrafter"/>
</dbReference>
<dbReference type="STRING" id="656024.FsymDg_2823"/>
<dbReference type="AlphaFoldDB" id="F8B5S1"/>